<dbReference type="EMBL" id="JAHDYR010000047">
    <property type="protein sequence ID" value="KAG9391878.1"/>
    <property type="molecule type" value="Genomic_DNA"/>
</dbReference>
<dbReference type="SUPFAM" id="SSF50249">
    <property type="entry name" value="Nucleic acid-binding proteins"/>
    <property type="match status" value="4"/>
</dbReference>
<keyword evidence="4" id="KW-1185">Reference proteome</keyword>
<protein>
    <submittedName>
        <fullName evidence="3">S1 domain</fullName>
    </submittedName>
</protein>
<feature type="domain" description="S1 motif" evidence="2">
    <location>
        <begin position="204"/>
        <end position="271"/>
    </location>
</feature>
<dbReference type="GO" id="GO:0006364">
    <property type="term" value="P:rRNA processing"/>
    <property type="evidence" value="ECO:0007669"/>
    <property type="project" value="InterPro"/>
</dbReference>
<evidence type="ECO:0000313" key="3">
    <source>
        <dbReference type="EMBL" id="KAG9391878.1"/>
    </source>
</evidence>
<dbReference type="GO" id="GO:0032040">
    <property type="term" value="C:small-subunit processome"/>
    <property type="evidence" value="ECO:0007669"/>
    <property type="project" value="TreeGrafter"/>
</dbReference>
<feature type="domain" description="S1 motif" evidence="2">
    <location>
        <begin position="613"/>
        <end position="680"/>
    </location>
</feature>
<dbReference type="PROSITE" id="PS50126">
    <property type="entry name" value="S1"/>
    <property type="match status" value="3"/>
</dbReference>
<feature type="domain" description="S1 motif" evidence="2">
    <location>
        <begin position="779"/>
        <end position="850"/>
    </location>
</feature>
<dbReference type="Pfam" id="PF00575">
    <property type="entry name" value="S1"/>
    <property type="match status" value="1"/>
</dbReference>
<evidence type="ECO:0000259" key="2">
    <source>
        <dbReference type="PROSITE" id="PS50126"/>
    </source>
</evidence>
<dbReference type="PANTHER" id="PTHR23270">
    <property type="entry name" value="PROGRAMMED CELL DEATH PROTEIN 11 PRE-RRNA PROCESSING PROTEIN RRP5"/>
    <property type="match status" value="1"/>
</dbReference>
<dbReference type="OrthoDB" id="412781at2759"/>
<organism evidence="3 4">
    <name type="scientific">Carpediemonas membranifera</name>
    <dbReference type="NCBI Taxonomy" id="201153"/>
    <lineage>
        <taxon>Eukaryota</taxon>
        <taxon>Metamonada</taxon>
        <taxon>Carpediemonas-like organisms</taxon>
        <taxon>Carpediemonas</taxon>
    </lineage>
</organism>
<gene>
    <name evidence="3" type="ORF">J8273_6832</name>
</gene>
<dbReference type="AlphaFoldDB" id="A0A8J6AYZ8"/>
<dbReference type="GO" id="GO:0003723">
    <property type="term" value="F:RNA binding"/>
    <property type="evidence" value="ECO:0007669"/>
    <property type="project" value="TreeGrafter"/>
</dbReference>
<feature type="region of interest" description="Disordered" evidence="1">
    <location>
        <begin position="861"/>
        <end position="934"/>
    </location>
</feature>
<comment type="caution">
    <text evidence="3">The sequence shown here is derived from an EMBL/GenBank/DDBJ whole genome shotgun (WGS) entry which is preliminary data.</text>
</comment>
<dbReference type="InterPro" id="IPR003029">
    <property type="entry name" value="S1_domain"/>
</dbReference>
<evidence type="ECO:0000256" key="1">
    <source>
        <dbReference type="SAM" id="MobiDB-lite"/>
    </source>
</evidence>
<dbReference type="SMART" id="SM00316">
    <property type="entry name" value="S1"/>
    <property type="match status" value="5"/>
</dbReference>
<proteinExistence type="predicted"/>
<dbReference type="InterPro" id="IPR045209">
    <property type="entry name" value="Rrp5"/>
</dbReference>
<sequence length="1205" mass="129568">MATSQSEKSNSLIGDITAITASNIAEGTQLYVCVRSVQEHKLLVSLPFSLSAVVRKETLSGFLEEGEQLSDKFCQGDIFPAVVKSTKPLEVSIRDADLKESRINGIPIVGSTVRGVITNSSSIGHIVMITGENSCGAVLHAAHAAHTKYNSNEQKFRVIAVMHGQVYVSDHPHLLKGVVPTLALRPGHIFIGSEEDESVDIAAAHVMEGTVTVTDYVSRRGLFVSISLGDSTIRGLVPRNMLANAHAAGTTITCRVVRIHAIDGSVELTTLPDHLSAPLFKLNDAIPGLKVSGVPTRADEKNRFVEVKLADNITGRILSVHLPKAPKVFVREARGRARPMRILHSDMATGAILLTALPDLLAAETVWAKAEDADTETVATAWVQRIDAKVGAIIRFFGQLSGHVPRDWMGEADLAPGDVIDVVKVSADKKGRLLCRLADSSAGDLSVVEPLDADTFEDIMAAAYENWDDSEPVHAACGEQGTFHALTLVAGGVLGYVKGVHEVDAPDAEGEEQDEAMDSEAEESETDSDSDSDSSGDEDDDDEAAPIVAPAFLPAGHLADTLSECQQLFENLDVTGLTLPVTTVRPISGARIPVTLVSAKAGMTTASSTAEVGAKFSGFVSRYDAYHIVVEGINGATGLISMNQLGNRARATKAFPINSIVIATVVSVDDKKTRLTIETPPPQLGEVVPCRVTRVYSGWLMVKVGRTTGRCHITDVSDIATDHPTKDLIGSVRQGKVIAQAEGQNPLRVSFRDSDTGLKTHAHEQGAKFPKPTKQPAKGDKVYGYVVAVNSKGKGAGVYVSIAPDVTGKVMLKNIADCYIKDAAAVVKEGKMVQVLVKGVNPRGLDLSMKTSDGVANKLPAMKSKQGQPQPEPIAQSENESESESEEEEEPNSESDDEEEIPTMELVDEAESEEDEPESKPAPASIEGAPTTEDEWQRTLHAEASSPFRWIQYVAWTGENKGLPAAFEVAKTAISRLTDMKSRQTLWTAGWNLVSEMDGPSPAGASMTAWLAEGEKYSPVAVFAHILSNLIGSAAFDEYVQHMRAVKSLRRLNHEIAIQKLVYRHNLKTDGPTPLTVDDLTASHTKWSRDTACRFIKDCAVIDFESKHAEAGRAKIEHLMNHQPGRLGETAMAAAELERAYGGKGGLLSAYALLQRAFEASAGTGARDRALWQAWHDVAVELNDPERVTAVIKKKLQDGEESDEE</sequence>
<dbReference type="Gene3D" id="2.40.50.140">
    <property type="entry name" value="Nucleic acid-binding proteins"/>
    <property type="match status" value="2"/>
</dbReference>
<evidence type="ECO:0000313" key="4">
    <source>
        <dbReference type="Proteomes" id="UP000717585"/>
    </source>
</evidence>
<reference evidence="3" key="1">
    <citation type="submission" date="2021-05" db="EMBL/GenBank/DDBJ databases">
        <title>A free-living protist that lacks canonical eukaryotic 1 DNA replication and segregation systems.</title>
        <authorList>
            <person name="Salas-Leiva D.E."/>
            <person name="Tromer E.C."/>
            <person name="Curtis B.A."/>
            <person name="Jerlstrom-Hultqvist J."/>
            <person name="Kolisko M."/>
            <person name="Yi Z."/>
            <person name="Salas-Leiva J.S."/>
            <person name="Gallot-Lavallee L."/>
            <person name="Kops G.J.P.L."/>
            <person name="Archibald J.M."/>
            <person name="Simpson A.G.B."/>
            <person name="Roger A.J."/>
        </authorList>
    </citation>
    <scope>NUCLEOTIDE SEQUENCE</scope>
    <source>
        <strain evidence="3">BICM</strain>
    </source>
</reference>
<accession>A0A8J6AYZ8</accession>
<feature type="compositionally biased region" description="Acidic residues" evidence="1">
    <location>
        <begin position="879"/>
        <end position="917"/>
    </location>
</feature>
<name>A0A8J6AYZ8_9EUKA</name>
<dbReference type="InterPro" id="IPR012340">
    <property type="entry name" value="NA-bd_OB-fold"/>
</dbReference>
<dbReference type="PANTHER" id="PTHR23270:SF10">
    <property type="entry name" value="PROTEIN RRP5 HOMOLOG"/>
    <property type="match status" value="1"/>
</dbReference>
<dbReference type="Proteomes" id="UP000717585">
    <property type="component" value="Unassembled WGS sequence"/>
</dbReference>
<feature type="region of interest" description="Disordered" evidence="1">
    <location>
        <begin position="505"/>
        <end position="543"/>
    </location>
</feature>